<dbReference type="Gene3D" id="1.25.40.10">
    <property type="entry name" value="Tetratricopeptide repeat domain"/>
    <property type="match status" value="3"/>
</dbReference>
<dbReference type="Pfam" id="PF13041">
    <property type="entry name" value="PPR_2"/>
    <property type="match status" value="3"/>
</dbReference>
<evidence type="ECO:0000256" key="2">
    <source>
        <dbReference type="PROSITE-ProRule" id="PRU00708"/>
    </source>
</evidence>
<dbReference type="Pfam" id="PF12854">
    <property type="entry name" value="PPR_1"/>
    <property type="match status" value="1"/>
</dbReference>
<reference evidence="3" key="1">
    <citation type="journal article" date="2022" name="Plant J.">
        <title>Strategies of tolerance reflected in two North American maple genomes.</title>
        <authorList>
            <person name="McEvoy S.L."/>
            <person name="Sezen U.U."/>
            <person name="Trouern-Trend A."/>
            <person name="McMahon S.M."/>
            <person name="Schaberg P.G."/>
            <person name="Yang J."/>
            <person name="Wegrzyn J.L."/>
            <person name="Swenson N.G."/>
        </authorList>
    </citation>
    <scope>NUCLEOTIDE SEQUENCE</scope>
    <source>
        <strain evidence="3">NS2018</strain>
    </source>
</reference>
<dbReference type="NCBIfam" id="TIGR00756">
    <property type="entry name" value="PPR"/>
    <property type="match status" value="3"/>
</dbReference>
<feature type="repeat" description="PPR" evidence="2">
    <location>
        <begin position="168"/>
        <end position="202"/>
    </location>
</feature>
<feature type="repeat" description="PPR" evidence="2">
    <location>
        <begin position="133"/>
        <end position="167"/>
    </location>
</feature>
<dbReference type="Proteomes" id="UP001168877">
    <property type="component" value="Unassembled WGS sequence"/>
</dbReference>
<comment type="caution">
    <text evidence="3">The sequence shown here is derived from an EMBL/GenBank/DDBJ whole genome shotgun (WGS) entry which is preliminary data.</text>
</comment>
<sequence length="259" mass="29099">MRKFWKSFLFPYAVPMLLQEENHHLQTALPILLIQKAIEVFGIMYRGVSLNVYLFSAAINAFCKGGRIEDALGLFTRMEELIEDALGLFTRMEELGVAPNVFTFNTIIHGLYGKLEGGLKLKEDMIKQGIQPSNNIYRLLLHGVCNTGKLEEAIKLWDESKRSALGANVYTFGVIIDGYCKADKIEEGEKLFNELISTRLEPDSAIYNTLINAYCKNGNIAAAFRLRDDMRSRCIPPTAATYSCFIHGLCKLGLVEDAQ</sequence>
<dbReference type="PROSITE" id="PS51375">
    <property type="entry name" value="PPR"/>
    <property type="match status" value="4"/>
</dbReference>
<gene>
    <name evidence="3" type="ORF">LWI29_015686</name>
</gene>
<evidence type="ECO:0000313" key="4">
    <source>
        <dbReference type="Proteomes" id="UP001168877"/>
    </source>
</evidence>
<protein>
    <recommendedName>
        <fullName evidence="5">Pentatricopeptide repeat-containing protein</fullName>
    </recommendedName>
</protein>
<dbReference type="PANTHER" id="PTHR45613:SF464">
    <property type="entry name" value="PPR CONTAINING PLANT-LIKE PROTEIN"/>
    <property type="match status" value="1"/>
</dbReference>
<accession>A0AA39SEG7</accession>
<dbReference type="PANTHER" id="PTHR45613">
    <property type="entry name" value="PENTATRICOPEPTIDE REPEAT-CONTAINING PROTEIN"/>
    <property type="match status" value="1"/>
</dbReference>
<proteinExistence type="predicted"/>
<evidence type="ECO:0000256" key="1">
    <source>
        <dbReference type="ARBA" id="ARBA00022737"/>
    </source>
</evidence>
<evidence type="ECO:0000313" key="3">
    <source>
        <dbReference type="EMBL" id="KAK0589547.1"/>
    </source>
</evidence>
<dbReference type="EMBL" id="JAUESC010000381">
    <property type="protein sequence ID" value="KAK0589547.1"/>
    <property type="molecule type" value="Genomic_DNA"/>
</dbReference>
<dbReference type="InterPro" id="IPR002885">
    <property type="entry name" value="PPR_rpt"/>
</dbReference>
<reference evidence="3" key="2">
    <citation type="submission" date="2023-06" db="EMBL/GenBank/DDBJ databases">
        <authorList>
            <person name="Swenson N.G."/>
            <person name="Wegrzyn J.L."/>
            <person name="Mcevoy S.L."/>
        </authorList>
    </citation>
    <scope>NUCLEOTIDE SEQUENCE</scope>
    <source>
        <strain evidence="3">NS2018</strain>
        <tissue evidence="3">Leaf</tissue>
    </source>
</reference>
<dbReference type="InterPro" id="IPR011990">
    <property type="entry name" value="TPR-like_helical_dom_sf"/>
</dbReference>
<keyword evidence="4" id="KW-1185">Reference proteome</keyword>
<keyword evidence="1" id="KW-0677">Repeat</keyword>
<evidence type="ECO:0008006" key="5">
    <source>
        <dbReference type="Google" id="ProtNLM"/>
    </source>
</evidence>
<feature type="repeat" description="PPR" evidence="2">
    <location>
        <begin position="51"/>
        <end position="81"/>
    </location>
</feature>
<feature type="repeat" description="PPR" evidence="2">
    <location>
        <begin position="203"/>
        <end position="237"/>
    </location>
</feature>
<dbReference type="AlphaFoldDB" id="A0AA39SEG7"/>
<organism evidence="3 4">
    <name type="scientific">Acer saccharum</name>
    <name type="common">Sugar maple</name>
    <dbReference type="NCBI Taxonomy" id="4024"/>
    <lineage>
        <taxon>Eukaryota</taxon>
        <taxon>Viridiplantae</taxon>
        <taxon>Streptophyta</taxon>
        <taxon>Embryophyta</taxon>
        <taxon>Tracheophyta</taxon>
        <taxon>Spermatophyta</taxon>
        <taxon>Magnoliopsida</taxon>
        <taxon>eudicotyledons</taxon>
        <taxon>Gunneridae</taxon>
        <taxon>Pentapetalae</taxon>
        <taxon>rosids</taxon>
        <taxon>malvids</taxon>
        <taxon>Sapindales</taxon>
        <taxon>Sapindaceae</taxon>
        <taxon>Hippocastanoideae</taxon>
        <taxon>Acereae</taxon>
        <taxon>Acer</taxon>
    </lineage>
</organism>
<name>A0AA39SEG7_ACESA</name>